<dbReference type="Gene3D" id="1.10.287.950">
    <property type="entry name" value="Methyl-accepting chemotaxis protein"/>
    <property type="match status" value="1"/>
</dbReference>
<reference evidence="2" key="1">
    <citation type="submission" date="2021-04" db="EMBL/GenBank/DDBJ databases">
        <authorList>
            <person name="Chebbi M.A.C M."/>
        </authorList>
    </citation>
    <scope>NUCLEOTIDE SEQUENCE</scope>
</reference>
<dbReference type="PANTHER" id="PTHR47890:SF1">
    <property type="entry name" value="LD24308P"/>
    <property type="match status" value="1"/>
</dbReference>
<evidence type="ECO:0000313" key="3">
    <source>
        <dbReference type="Proteomes" id="UP000786811"/>
    </source>
</evidence>
<organism evidence="2 3">
    <name type="scientific">Cotesia congregata</name>
    <name type="common">Parasitoid wasp</name>
    <name type="synonym">Apanteles congregatus</name>
    <dbReference type="NCBI Taxonomy" id="51543"/>
    <lineage>
        <taxon>Eukaryota</taxon>
        <taxon>Metazoa</taxon>
        <taxon>Ecdysozoa</taxon>
        <taxon>Arthropoda</taxon>
        <taxon>Hexapoda</taxon>
        <taxon>Insecta</taxon>
        <taxon>Pterygota</taxon>
        <taxon>Neoptera</taxon>
        <taxon>Endopterygota</taxon>
        <taxon>Hymenoptera</taxon>
        <taxon>Apocrita</taxon>
        <taxon>Ichneumonoidea</taxon>
        <taxon>Braconidae</taxon>
        <taxon>Microgastrinae</taxon>
        <taxon>Cotesia</taxon>
    </lineage>
</organism>
<dbReference type="Pfam" id="PF16061">
    <property type="entry name" value="DUF4803"/>
    <property type="match status" value="2"/>
</dbReference>
<keyword evidence="1" id="KW-0732">Signal</keyword>
<sequence length="1392" mass="158847">MTKLLLLVVVLCTTTNYASAKGFSTTKLSGFMAISQDLYSGISDTVKSFKQTSTKAPPDANNKLKKIDDATKGLGETSKKLNTSLTNFKEATDVIIENLDEIGGKVDDIHDVAEVMLRRLDKVVQNLARITAEFTKIPKAVTNKMEQMLNLILKQQATQQTMDNQLLQLWQHTTNIDTWYEKFLIVINPDRPLQQATYDRFYEIVTTKENDGMDKTIKYIHAMFTTGTGNSSIHDNILEFVNIYQKQLGFESKCDLQRSFQEQLRVIYNIVVVSELRVFMMKVFVHHRKRIETKNYKNDLKIAVEESLTRMSGYLQAMKLATKRSSAEIFRCDPPNPVINDDVFRLDGLFGLYYFNVQQISSDCEIKDLKIIDFQGHVDSLDLTQSGAYVQSYRPRYQCHGRIHKCFEGGKRTFCEARLGTGKRYEWMSNKNTTYHDCNGRYIDTLAKALCADVICQCSEEGPESTATRAFNLRPQYSDVKKNKVVTNVKLRKKDNVVHIQIQQGILQAEGRVDEDSLEWVPLGKFIRSVSEDEEGFHWTDNEELWPLVEDQDYTYVAHDRAELNLDDILVETGYIVTGVKFERQNLNPRQGLNMSPLRLKVHGTKFNYVEGKLSIPTDAQELKLDDRRYFKDKISMEGKRDSMLSGGNRIDARPNSAVEFQPTNFDTDFGQTTIPYFDARPAIIVDGVALGGIALTHRGIPGYGGYVAPKVFSINHAEYIEIDIDDISAAASEIVENLRNEEDSNSIYKLGLLMNDTNLVARHVIGDHLIALSESMKKSLDPLIEAHNDSWDFNDVTTKLVNSFGQFDQFFETFVALVAYDTSENSIDNQLNRDMVENFVSEIIKENKLENIITSIYEAVTPSESNNTFSFLSDYLKQFDENFKNYQRCDFTIPVQDSIKNVYDLVVLNEIRGFAMILFALNYQQITSEVANENTISEKISNFIERVHTTLGISKTLTYNARIDLLACDPNQHVLDETCFRLEDLFTKYFANERQLSDTTDVNFKYFSTYNRIECLDETNNKNELQLKYYCPERQCFGKIHDCRTVNPMSAFCESLNPSGPRYLWAVDKYNSSDIENCPGEFIDTMTKSPYRSLMCQCSEEGAESEATRAINMNPQMADINNNMVVTNVKFLKQDNMIHLQIEQGALLPEAKIDPDTVETVPVGRFRYLKNTDNGSFVMINPSDHDDEIYLKYDTNYTFITHDHNVLHLDEINVDRSYVVTGVRLRNSEFNPENGINTSPIELQVHATKFDYHKGVLRPDLSKGTVWMTPKNLDNRPGYTSGRQLLDLSNMEDSMTEEFVNVVDSLPNQEIEFQPSAVSGNLGQTTIPYFDARAPAVNNLRALKGVGIIHRGVDGFGGFLAPKLMTVDHTEYALANVKASDRKKWMKEWLK</sequence>
<protein>
    <submittedName>
        <fullName evidence="2">Uncharacterized protein</fullName>
    </submittedName>
</protein>
<feature type="signal peptide" evidence="1">
    <location>
        <begin position="1"/>
        <end position="20"/>
    </location>
</feature>
<evidence type="ECO:0000313" key="2">
    <source>
        <dbReference type="EMBL" id="CAG5085263.1"/>
    </source>
</evidence>
<comment type="caution">
    <text evidence="2">The sequence shown here is derived from an EMBL/GenBank/DDBJ whole genome shotgun (WGS) entry which is preliminary data.</text>
</comment>
<proteinExistence type="predicted"/>
<name>A0A8J2ME32_COTCN</name>
<accession>A0A8J2ME32</accession>
<dbReference type="Proteomes" id="UP000786811">
    <property type="component" value="Unassembled WGS sequence"/>
</dbReference>
<dbReference type="EMBL" id="CAJNRD030001118">
    <property type="protein sequence ID" value="CAG5085263.1"/>
    <property type="molecule type" value="Genomic_DNA"/>
</dbReference>
<dbReference type="InterPro" id="IPR032062">
    <property type="entry name" value="DUF4803"/>
</dbReference>
<evidence type="ECO:0000256" key="1">
    <source>
        <dbReference type="SAM" id="SignalP"/>
    </source>
</evidence>
<dbReference type="PANTHER" id="PTHR47890">
    <property type="entry name" value="LD24308P"/>
    <property type="match status" value="1"/>
</dbReference>
<feature type="chain" id="PRO_5035213078" evidence="1">
    <location>
        <begin position="21"/>
        <end position="1392"/>
    </location>
</feature>
<keyword evidence="3" id="KW-1185">Reference proteome</keyword>
<dbReference type="OrthoDB" id="10382244at2759"/>
<gene>
    <name evidence="2" type="ORF">HICCMSTLAB_LOCUS4324</name>
</gene>